<evidence type="ECO:0000313" key="3">
    <source>
        <dbReference type="EMBL" id="ABW67980.1"/>
    </source>
</evidence>
<dbReference type="PANTHER" id="PTHR47585:SF1">
    <property type="entry name" value="DUF1446 DOMAIN-CONTAINING PROTEIN"/>
    <property type="match status" value="1"/>
</dbReference>
<feature type="domain" description="AtuA-like ferredoxin-fold" evidence="2">
    <location>
        <begin position="491"/>
        <end position="584"/>
    </location>
</feature>
<keyword evidence="4" id="KW-1185">Reference proteome</keyword>
<dbReference type="InterPro" id="IPR010839">
    <property type="entry name" value="AtuA_N"/>
</dbReference>
<dbReference type="InterPro" id="IPR056362">
    <property type="entry name" value="AtuA-like_ferredoxin_dom"/>
</dbReference>
<name>A8ZUE8_DESOH</name>
<dbReference type="STRING" id="96561.Dole_2176"/>
<sequence length="596" mass="63703">MEDSVEGKSNMDKDRLIIANCSGFLGDRFSAAEEMVTGGRIDVLTGDYLAELTMAILFRQKMKKPETGYVSTFLKQMKVVMGLCLEKKIRVASNAGGLNPRGMAAALAELAKELGLSPKIAWIEGDDLMPRLKELQAAGEPFVHLDKGIALADGGGMPVSANAYLGGWGITEALKRGADIVVCGRVADAALVSGPCAWHFGWATDDWDRLAGAYAAGHVIECGAQATGGNYAFMDEVPAYSKIGFPLAEMYADGSSVITKHSGTGGLVSVGTVTAQLMYEIRSPAYLTPDVTVRFDTLTLTPDGDNRVRLSGVRGEPATDTTKVCINLVSGYRNTMTVVLTGLSIEKKARIVEQTLWENLGGKERFGTVHVQLVRSDKPNPPTNEESFAFLRITVMDDNPALVGREFSAGVVELALASIPGFTLTSPPTPESPAVFHWPALVGKKQVPQTVYIDDQPVIVASAVDTVSGDGISAPVFDFPEPLGGPVQPVPLGRLFATRAGDKGGNANLGVWAKTPEAFAFLRTFLTTECLKSLLPDIGPFEVERYELANLLAVNFYIRGLLGEGAAASWRSDPQAKTLGEYLRARIIDVPSALLD</sequence>
<accession>A8ZUE8</accession>
<dbReference type="EMBL" id="CP000859">
    <property type="protein sequence ID" value="ABW67980.1"/>
    <property type="molecule type" value="Genomic_DNA"/>
</dbReference>
<dbReference type="Pfam" id="PF23544">
    <property type="entry name" value="AtuA_ferredoxin"/>
    <property type="match status" value="1"/>
</dbReference>
<proteinExistence type="predicted"/>
<dbReference type="AlphaFoldDB" id="A8ZUE8"/>
<reference evidence="3 4" key="1">
    <citation type="submission" date="2007-10" db="EMBL/GenBank/DDBJ databases">
        <title>Complete sequence of Desulfococcus oleovorans Hxd3.</title>
        <authorList>
            <consortium name="US DOE Joint Genome Institute"/>
            <person name="Copeland A."/>
            <person name="Lucas S."/>
            <person name="Lapidus A."/>
            <person name="Barry K."/>
            <person name="Glavina del Rio T."/>
            <person name="Dalin E."/>
            <person name="Tice H."/>
            <person name="Pitluck S."/>
            <person name="Kiss H."/>
            <person name="Brettin T."/>
            <person name="Bruce D."/>
            <person name="Detter J.C."/>
            <person name="Han C."/>
            <person name="Schmutz J."/>
            <person name="Larimer F."/>
            <person name="Land M."/>
            <person name="Hauser L."/>
            <person name="Kyrpides N."/>
            <person name="Kim E."/>
            <person name="Wawrik B."/>
            <person name="Richardson P."/>
        </authorList>
    </citation>
    <scope>NUCLEOTIDE SEQUENCE [LARGE SCALE GENOMIC DNA]</scope>
    <source>
        <strain evidence="4">DSM 6200 / JCM 39069 / Hxd3</strain>
    </source>
</reference>
<dbReference type="KEGG" id="dol:Dole_2176"/>
<dbReference type="PANTHER" id="PTHR47585">
    <property type="match status" value="1"/>
</dbReference>
<gene>
    <name evidence="3" type="ordered locus">Dole_2176</name>
</gene>
<dbReference type="Proteomes" id="UP000008561">
    <property type="component" value="Chromosome"/>
</dbReference>
<dbReference type="eggNOG" id="COG3185">
    <property type="taxonomic scope" value="Bacteria"/>
</dbReference>
<evidence type="ECO:0000259" key="1">
    <source>
        <dbReference type="Pfam" id="PF07287"/>
    </source>
</evidence>
<feature type="domain" description="Acyclic terpene utilisation N-terminal" evidence="1">
    <location>
        <begin position="17"/>
        <end position="452"/>
    </location>
</feature>
<organism evidence="3 4">
    <name type="scientific">Desulfosudis oleivorans (strain DSM 6200 / JCM 39069 / Hxd3)</name>
    <name type="common">Desulfococcus oleovorans</name>
    <dbReference type="NCBI Taxonomy" id="96561"/>
    <lineage>
        <taxon>Bacteria</taxon>
        <taxon>Pseudomonadati</taxon>
        <taxon>Thermodesulfobacteriota</taxon>
        <taxon>Desulfobacteria</taxon>
        <taxon>Desulfobacterales</taxon>
        <taxon>Desulfosudaceae</taxon>
        <taxon>Desulfosudis</taxon>
    </lineage>
</organism>
<protein>
    <recommendedName>
        <fullName evidence="5">DUF1446 domain-containing protein</fullName>
    </recommendedName>
</protein>
<dbReference type="HOGENOM" id="CLU_012617_2_1_7"/>
<evidence type="ECO:0000313" key="4">
    <source>
        <dbReference type="Proteomes" id="UP000008561"/>
    </source>
</evidence>
<evidence type="ECO:0008006" key="5">
    <source>
        <dbReference type="Google" id="ProtNLM"/>
    </source>
</evidence>
<evidence type="ECO:0000259" key="2">
    <source>
        <dbReference type="Pfam" id="PF23544"/>
    </source>
</evidence>
<dbReference type="Pfam" id="PF07287">
    <property type="entry name" value="AtuA"/>
    <property type="match status" value="1"/>
</dbReference>